<comment type="caution">
    <text evidence="1">The sequence shown here is derived from an EMBL/GenBank/DDBJ whole genome shotgun (WGS) entry which is preliminary data.</text>
</comment>
<dbReference type="InterPro" id="IPR026983">
    <property type="entry name" value="DHC"/>
</dbReference>
<dbReference type="GO" id="GO:0030286">
    <property type="term" value="C:dynein complex"/>
    <property type="evidence" value="ECO:0007669"/>
    <property type="project" value="InterPro"/>
</dbReference>
<organism evidence="1 2">
    <name type="scientific">Stentor coeruleus</name>
    <dbReference type="NCBI Taxonomy" id="5963"/>
    <lineage>
        <taxon>Eukaryota</taxon>
        <taxon>Sar</taxon>
        <taxon>Alveolata</taxon>
        <taxon>Ciliophora</taxon>
        <taxon>Postciliodesmatophora</taxon>
        <taxon>Heterotrichea</taxon>
        <taxon>Heterotrichida</taxon>
        <taxon>Stentoridae</taxon>
        <taxon>Stentor</taxon>
    </lineage>
</organism>
<protein>
    <submittedName>
        <fullName evidence="1">Uncharacterized protein</fullName>
    </submittedName>
</protein>
<dbReference type="Proteomes" id="UP000187209">
    <property type="component" value="Unassembled WGS sequence"/>
</dbReference>
<gene>
    <name evidence="1" type="ORF">SteCoe_2164</name>
</gene>
<dbReference type="GO" id="GO:0060294">
    <property type="term" value="P:cilium movement involved in cell motility"/>
    <property type="evidence" value="ECO:0007669"/>
    <property type="project" value="TreeGrafter"/>
</dbReference>
<dbReference type="Gene3D" id="1.20.920.20">
    <property type="match status" value="1"/>
</dbReference>
<dbReference type="GO" id="GO:0097729">
    <property type="term" value="C:9+2 motile cilium"/>
    <property type="evidence" value="ECO:0007669"/>
    <property type="project" value="TreeGrafter"/>
</dbReference>
<dbReference type="GO" id="GO:0045505">
    <property type="term" value="F:dynein intermediate chain binding"/>
    <property type="evidence" value="ECO:0007669"/>
    <property type="project" value="InterPro"/>
</dbReference>
<reference evidence="1 2" key="1">
    <citation type="submission" date="2016-11" db="EMBL/GenBank/DDBJ databases">
        <title>The macronuclear genome of Stentor coeruleus: a giant cell with tiny introns.</title>
        <authorList>
            <person name="Slabodnick M."/>
            <person name="Ruby J.G."/>
            <person name="Reiff S.B."/>
            <person name="Swart E.C."/>
            <person name="Gosai S."/>
            <person name="Prabakaran S."/>
            <person name="Witkowska E."/>
            <person name="Larue G.E."/>
            <person name="Fisher S."/>
            <person name="Freeman R.M."/>
            <person name="Gunawardena J."/>
            <person name="Chu W."/>
            <person name="Stover N.A."/>
            <person name="Gregory B.D."/>
            <person name="Nowacki M."/>
            <person name="Derisi J."/>
            <person name="Roy S.W."/>
            <person name="Marshall W.F."/>
            <person name="Sood P."/>
        </authorList>
    </citation>
    <scope>NUCLEOTIDE SEQUENCE [LARGE SCALE GENOMIC DNA]</scope>
    <source>
        <strain evidence="1">WM001</strain>
    </source>
</reference>
<evidence type="ECO:0000313" key="2">
    <source>
        <dbReference type="Proteomes" id="UP000187209"/>
    </source>
</evidence>
<evidence type="ECO:0000313" key="1">
    <source>
        <dbReference type="EMBL" id="OMJ94666.1"/>
    </source>
</evidence>
<name>A0A1R2D091_9CILI</name>
<proteinExistence type="predicted"/>
<dbReference type="AlphaFoldDB" id="A0A1R2D091"/>
<accession>A0A1R2D091</accession>
<dbReference type="EMBL" id="MPUH01000023">
    <property type="protein sequence ID" value="OMJ94666.1"/>
    <property type="molecule type" value="Genomic_DNA"/>
</dbReference>
<dbReference type="GO" id="GO:0008569">
    <property type="term" value="F:minus-end-directed microtubule motor activity"/>
    <property type="evidence" value="ECO:0007669"/>
    <property type="project" value="TreeGrafter"/>
</dbReference>
<keyword evidence="2" id="KW-1185">Reference proteome</keyword>
<dbReference type="GO" id="GO:0051959">
    <property type="term" value="F:dynein light intermediate chain binding"/>
    <property type="evidence" value="ECO:0007669"/>
    <property type="project" value="InterPro"/>
</dbReference>
<dbReference type="PANTHER" id="PTHR10676">
    <property type="entry name" value="DYNEIN HEAVY CHAIN FAMILY PROTEIN"/>
    <property type="match status" value="1"/>
</dbReference>
<sequence length="162" mass="19077">MDSEKTIRIAQLRDQCEKILDTAIPYRMIAVEEVSNIGLKEMFIIKSPRVVHPIVLEVLKAVFILLGEPDENLTWEYIRKSLYDSYKLFKAMLDFYFDQSLPETIKERIYPILFEQNISEEIIKSICIECLPFYKWALNIVKFSEIIETFIPLKAEYDSLLA</sequence>